<dbReference type="InterPro" id="IPR001932">
    <property type="entry name" value="PPM-type_phosphatase-like_dom"/>
</dbReference>
<dbReference type="InterPro" id="IPR015655">
    <property type="entry name" value="PP2C"/>
</dbReference>
<evidence type="ECO:0000256" key="5">
    <source>
        <dbReference type="ARBA" id="ARBA00022723"/>
    </source>
</evidence>
<dbReference type="EMBL" id="JBBPBK010000005">
    <property type="protein sequence ID" value="KAK9284685.1"/>
    <property type="molecule type" value="Genomic_DNA"/>
</dbReference>
<evidence type="ECO:0000256" key="7">
    <source>
        <dbReference type="ARBA" id="ARBA00022842"/>
    </source>
</evidence>
<organism evidence="14 15">
    <name type="scientific">Liquidambar formosana</name>
    <name type="common">Formosan gum</name>
    <dbReference type="NCBI Taxonomy" id="63359"/>
    <lineage>
        <taxon>Eukaryota</taxon>
        <taxon>Viridiplantae</taxon>
        <taxon>Streptophyta</taxon>
        <taxon>Embryophyta</taxon>
        <taxon>Tracheophyta</taxon>
        <taxon>Spermatophyta</taxon>
        <taxon>Magnoliopsida</taxon>
        <taxon>eudicotyledons</taxon>
        <taxon>Gunneridae</taxon>
        <taxon>Pentapetalae</taxon>
        <taxon>Saxifragales</taxon>
        <taxon>Altingiaceae</taxon>
        <taxon>Liquidambar</taxon>
    </lineage>
</organism>
<reference evidence="14 15" key="1">
    <citation type="journal article" date="2024" name="Plant J.">
        <title>Genome sequences and population genomics reveal climatic adaptation and genomic divergence between two closely related sweetgum species.</title>
        <authorList>
            <person name="Xu W.Q."/>
            <person name="Ren C.Q."/>
            <person name="Zhang X.Y."/>
            <person name="Comes H.P."/>
            <person name="Liu X.H."/>
            <person name="Li Y.G."/>
            <person name="Kettle C.J."/>
            <person name="Jalonen R."/>
            <person name="Gaisberger H."/>
            <person name="Ma Y.Z."/>
            <person name="Qiu Y.X."/>
        </authorList>
    </citation>
    <scope>NUCLEOTIDE SEQUENCE [LARGE SCALE GENOMIC DNA]</scope>
    <source>
        <strain evidence="14">Hangzhou</strain>
    </source>
</reference>
<evidence type="ECO:0000256" key="9">
    <source>
        <dbReference type="ARBA" id="ARBA00023211"/>
    </source>
</evidence>
<evidence type="ECO:0000256" key="10">
    <source>
        <dbReference type="ARBA" id="ARBA00047761"/>
    </source>
</evidence>
<evidence type="ECO:0000313" key="14">
    <source>
        <dbReference type="EMBL" id="KAK9284685.1"/>
    </source>
</evidence>
<accession>A0AAP0RTT0</accession>
<keyword evidence="15" id="KW-1185">Reference proteome</keyword>
<feature type="region of interest" description="Disordered" evidence="12">
    <location>
        <begin position="140"/>
        <end position="160"/>
    </location>
</feature>
<dbReference type="CDD" id="cd00143">
    <property type="entry name" value="PP2Cc"/>
    <property type="match status" value="1"/>
</dbReference>
<comment type="caution">
    <text evidence="14">The sequence shown here is derived from an EMBL/GenBank/DDBJ whole genome shotgun (WGS) entry which is preliminary data.</text>
</comment>
<dbReference type="PROSITE" id="PS51746">
    <property type="entry name" value="PPM_2"/>
    <property type="match status" value="1"/>
</dbReference>
<dbReference type="SUPFAM" id="SSF81606">
    <property type="entry name" value="PP2C-like"/>
    <property type="match status" value="1"/>
</dbReference>
<dbReference type="EC" id="3.1.3.16" evidence="4"/>
<name>A0AAP0RTT0_LIQFO</name>
<keyword evidence="5" id="KW-0479">Metal-binding</keyword>
<feature type="compositionally biased region" description="Acidic residues" evidence="12">
    <location>
        <begin position="435"/>
        <end position="444"/>
    </location>
</feature>
<evidence type="ECO:0000313" key="15">
    <source>
        <dbReference type="Proteomes" id="UP001415857"/>
    </source>
</evidence>
<comment type="cofactor">
    <cofactor evidence="2">
        <name>Mg(2+)</name>
        <dbReference type="ChEBI" id="CHEBI:18420"/>
    </cofactor>
</comment>
<protein>
    <recommendedName>
        <fullName evidence="4">protein-serine/threonine phosphatase</fullName>
        <ecNumber evidence="4">3.1.3.16</ecNumber>
    </recommendedName>
</protein>
<dbReference type="Gene3D" id="3.60.40.10">
    <property type="entry name" value="PPM-type phosphatase domain"/>
    <property type="match status" value="1"/>
</dbReference>
<evidence type="ECO:0000256" key="6">
    <source>
        <dbReference type="ARBA" id="ARBA00022801"/>
    </source>
</evidence>
<feature type="domain" description="PPM-type phosphatase" evidence="13">
    <location>
        <begin position="66"/>
        <end position="371"/>
    </location>
</feature>
<evidence type="ECO:0000256" key="2">
    <source>
        <dbReference type="ARBA" id="ARBA00001946"/>
    </source>
</evidence>
<keyword evidence="7" id="KW-0460">Magnesium</keyword>
<comment type="catalytic activity">
    <reaction evidence="10">
        <text>O-phospho-L-seryl-[protein] + H2O = L-seryl-[protein] + phosphate</text>
        <dbReference type="Rhea" id="RHEA:20629"/>
        <dbReference type="Rhea" id="RHEA-COMP:9863"/>
        <dbReference type="Rhea" id="RHEA-COMP:11604"/>
        <dbReference type="ChEBI" id="CHEBI:15377"/>
        <dbReference type="ChEBI" id="CHEBI:29999"/>
        <dbReference type="ChEBI" id="CHEBI:43474"/>
        <dbReference type="ChEBI" id="CHEBI:83421"/>
        <dbReference type="EC" id="3.1.3.16"/>
    </reaction>
</comment>
<dbReference type="GO" id="GO:0046872">
    <property type="term" value="F:metal ion binding"/>
    <property type="evidence" value="ECO:0007669"/>
    <property type="project" value="UniProtKB-KW"/>
</dbReference>
<dbReference type="FunFam" id="3.60.40.10:FF:000026">
    <property type="entry name" value="probable protein phosphatase 2C 52"/>
    <property type="match status" value="1"/>
</dbReference>
<dbReference type="Proteomes" id="UP001415857">
    <property type="component" value="Unassembled WGS sequence"/>
</dbReference>
<evidence type="ECO:0000256" key="8">
    <source>
        <dbReference type="ARBA" id="ARBA00022912"/>
    </source>
</evidence>
<evidence type="ECO:0000256" key="11">
    <source>
        <dbReference type="ARBA" id="ARBA00048336"/>
    </source>
</evidence>
<feature type="compositionally biased region" description="Polar residues" evidence="12">
    <location>
        <begin position="407"/>
        <end position="419"/>
    </location>
</feature>
<comment type="catalytic activity">
    <reaction evidence="11">
        <text>O-phospho-L-threonyl-[protein] + H2O = L-threonyl-[protein] + phosphate</text>
        <dbReference type="Rhea" id="RHEA:47004"/>
        <dbReference type="Rhea" id="RHEA-COMP:11060"/>
        <dbReference type="Rhea" id="RHEA-COMP:11605"/>
        <dbReference type="ChEBI" id="CHEBI:15377"/>
        <dbReference type="ChEBI" id="CHEBI:30013"/>
        <dbReference type="ChEBI" id="CHEBI:43474"/>
        <dbReference type="ChEBI" id="CHEBI:61977"/>
        <dbReference type="EC" id="3.1.3.16"/>
    </reaction>
</comment>
<evidence type="ECO:0000256" key="3">
    <source>
        <dbReference type="ARBA" id="ARBA00006702"/>
    </source>
</evidence>
<evidence type="ECO:0000259" key="13">
    <source>
        <dbReference type="PROSITE" id="PS51746"/>
    </source>
</evidence>
<comment type="similarity">
    <text evidence="3">Belongs to the PP2C family.</text>
</comment>
<evidence type="ECO:0000256" key="4">
    <source>
        <dbReference type="ARBA" id="ARBA00013081"/>
    </source>
</evidence>
<feature type="region of interest" description="Disordered" evidence="12">
    <location>
        <begin position="398"/>
        <end position="450"/>
    </location>
</feature>
<dbReference type="InterPro" id="IPR036457">
    <property type="entry name" value="PPM-type-like_dom_sf"/>
</dbReference>
<sequence length="473" mass="52606">MGCCISTSSRSTCSSRSNGEKISSSHLGFKLCGRNRAKKTFADHVVTLQHLPSMPNRIFTNGKSRTSCIFTQQGRKGINQDAMIVWEDFISEDVTFCGIFDGHGPHGHLVARKVRDALPLKLLSFLHSFQSRQNVPGKTCFRGNSKKLDGGDSEKDGSTEDKLDSLWRDAFLKSYKAMDKELRSHPNLDCFCSGSTAVTIVKQGLNLFMGYIGDSRAILGSKDSSDSMVAIQLTVDLKPDLPREAERIKRCKGRVFALQDEPEVPRVWLPFDDAPGLAMARAFGDFCLKEYGVISIPEFSHRLLTERDQFIVLASDGVWDVLSNEEVVEIVSSAPTRSSAARILVDSAAREWKNKYPTSKMDDCAVVCLFLDGKMDSESDYDEQGFSSATLQSNHSVTAMESDDGQNSEPSLQRNFTVRSSEENDPYRRLPVEFEGNEETEAAEDQNWSGLEGVTRVNSLVQLPRFSEERPSS</sequence>
<evidence type="ECO:0000256" key="12">
    <source>
        <dbReference type="SAM" id="MobiDB-lite"/>
    </source>
</evidence>
<dbReference type="GO" id="GO:0004722">
    <property type="term" value="F:protein serine/threonine phosphatase activity"/>
    <property type="evidence" value="ECO:0007669"/>
    <property type="project" value="UniProtKB-EC"/>
</dbReference>
<proteinExistence type="inferred from homology"/>
<dbReference type="AlphaFoldDB" id="A0AAP0RTT0"/>
<feature type="compositionally biased region" description="Basic and acidic residues" evidence="12">
    <location>
        <begin position="146"/>
        <end position="160"/>
    </location>
</feature>
<evidence type="ECO:0000256" key="1">
    <source>
        <dbReference type="ARBA" id="ARBA00001936"/>
    </source>
</evidence>
<dbReference type="SMART" id="SM00332">
    <property type="entry name" value="PP2Cc"/>
    <property type="match status" value="1"/>
</dbReference>
<keyword evidence="6" id="KW-0378">Hydrolase</keyword>
<comment type="cofactor">
    <cofactor evidence="1">
        <name>Mn(2+)</name>
        <dbReference type="ChEBI" id="CHEBI:29035"/>
    </cofactor>
</comment>
<gene>
    <name evidence="14" type="ORF">L1049_023861</name>
</gene>
<keyword evidence="9" id="KW-0464">Manganese</keyword>
<dbReference type="Pfam" id="PF00481">
    <property type="entry name" value="PP2C"/>
    <property type="match status" value="1"/>
</dbReference>
<feature type="compositionally biased region" description="Basic and acidic residues" evidence="12">
    <location>
        <begin position="420"/>
        <end position="432"/>
    </location>
</feature>
<dbReference type="PANTHER" id="PTHR47992">
    <property type="entry name" value="PROTEIN PHOSPHATASE"/>
    <property type="match status" value="1"/>
</dbReference>
<keyword evidence="8" id="KW-0904">Protein phosphatase</keyword>